<dbReference type="GO" id="GO:0016887">
    <property type="term" value="F:ATP hydrolysis activity"/>
    <property type="evidence" value="ECO:0007669"/>
    <property type="project" value="InterPro"/>
</dbReference>
<organism evidence="4">
    <name type="scientific">Cyprideis torosa</name>
    <dbReference type="NCBI Taxonomy" id="163714"/>
    <lineage>
        <taxon>Eukaryota</taxon>
        <taxon>Metazoa</taxon>
        <taxon>Ecdysozoa</taxon>
        <taxon>Arthropoda</taxon>
        <taxon>Crustacea</taxon>
        <taxon>Oligostraca</taxon>
        <taxon>Ostracoda</taxon>
        <taxon>Podocopa</taxon>
        <taxon>Podocopida</taxon>
        <taxon>Cytherocopina</taxon>
        <taxon>Cytheroidea</taxon>
        <taxon>Cytherideidae</taxon>
        <taxon>Cyprideis</taxon>
    </lineage>
</organism>
<evidence type="ECO:0000313" key="4">
    <source>
        <dbReference type="EMBL" id="CAD7235884.1"/>
    </source>
</evidence>
<evidence type="ECO:0000256" key="1">
    <source>
        <dbReference type="ARBA" id="ARBA00010378"/>
    </source>
</evidence>
<dbReference type="Pfam" id="PF00004">
    <property type="entry name" value="AAA"/>
    <property type="match status" value="1"/>
</dbReference>
<evidence type="ECO:0000256" key="2">
    <source>
        <dbReference type="ARBA" id="ARBA00022741"/>
    </source>
</evidence>
<comment type="similarity">
    <text evidence="1">Belongs to the CbxX/CfxQ family.</text>
</comment>
<protein>
    <submittedName>
        <fullName evidence="4">Uncharacterized protein</fullName>
    </submittedName>
</protein>
<dbReference type="InterPro" id="IPR000641">
    <property type="entry name" value="CbxX/CfxQ"/>
</dbReference>
<dbReference type="Gene3D" id="1.10.8.60">
    <property type="match status" value="1"/>
</dbReference>
<dbReference type="InterPro" id="IPR050773">
    <property type="entry name" value="CbxX/CfxQ_RuBisCO_ESX"/>
</dbReference>
<accession>A0A7R8ZTF9</accession>
<reference evidence="4" key="1">
    <citation type="submission" date="2020-11" db="EMBL/GenBank/DDBJ databases">
        <authorList>
            <person name="Tran Van P."/>
        </authorList>
    </citation>
    <scope>NUCLEOTIDE SEQUENCE</scope>
</reference>
<dbReference type="InterPro" id="IPR003593">
    <property type="entry name" value="AAA+_ATPase"/>
</dbReference>
<dbReference type="Gene3D" id="3.40.50.300">
    <property type="entry name" value="P-loop containing nucleotide triphosphate hydrolases"/>
    <property type="match status" value="1"/>
</dbReference>
<dbReference type="PANTHER" id="PTHR43392">
    <property type="entry name" value="AAA-TYPE ATPASE FAMILY PROTEIN / ANKYRIN REPEAT FAMILY PROTEIN"/>
    <property type="match status" value="1"/>
</dbReference>
<dbReference type="AlphaFoldDB" id="A0A7R8ZTF9"/>
<gene>
    <name evidence="4" type="ORF">CTOB1V02_LOCUS13699</name>
</gene>
<proteinExistence type="inferred from homology"/>
<feature type="non-terminal residue" evidence="4">
    <location>
        <position position="366"/>
    </location>
</feature>
<dbReference type="PRINTS" id="PR00819">
    <property type="entry name" value="CBXCFQXSUPER"/>
</dbReference>
<dbReference type="InterPro" id="IPR003959">
    <property type="entry name" value="ATPase_AAA_core"/>
</dbReference>
<dbReference type="GO" id="GO:0005524">
    <property type="term" value="F:ATP binding"/>
    <property type="evidence" value="ECO:0007669"/>
    <property type="project" value="UniProtKB-KW"/>
</dbReference>
<evidence type="ECO:0000256" key="3">
    <source>
        <dbReference type="ARBA" id="ARBA00022840"/>
    </source>
</evidence>
<sequence length="366" mass="41498">MEDRKGEFAVIVATYPEQMEAFLAIDPGLPRRFSQANIIEIPDYTPDVLEHIFRQMVVKQQLQLSPELVQGLEGFFHNWYVDRDPTSFGNAGDVRDLLLRGMEEQYLERISRNNLAPDSSEWAQLTPEDLPSALQKHFKPVRSEDADDVMRELSRLIGLHGVKQLVKEQFNRLTVQKLLGQNSNFAAGHYVFTGNPGTGKTTVARLMGQIFRSMGLLQRGHVVEVKRADLVAGYIGQTAEKTRNKIREALDGVLFIDEAYQLQQGHKTDFGHEAIEALVAEMENERHRLCVIVAGYPAPMQRFIDSNPGLSSRFSATIPFEDFSAEELLEIFNLQANSACLTLAEGMETALFELFQHMILHKHEHF</sequence>
<dbReference type="InterPro" id="IPR027417">
    <property type="entry name" value="P-loop_NTPase"/>
</dbReference>
<keyword evidence="2" id="KW-0547">Nucleotide-binding</keyword>
<dbReference type="PANTHER" id="PTHR43392:SF2">
    <property type="entry name" value="AAA-TYPE ATPASE FAMILY PROTEIN _ ANKYRIN REPEAT FAMILY PROTEIN"/>
    <property type="match status" value="1"/>
</dbReference>
<dbReference type="SMART" id="SM00382">
    <property type="entry name" value="AAA"/>
    <property type="match status" value="1"/>
</dbReference>
<dbReference type="CDD" id="cd00009">
    <property type="entry name" value="AAA"/>
    <property type="match status" value="1"/>
</dbReference>
<keyword evidence="3" id="KW-0067">ATP-binding</keyword>
<dbReference type="FunFam" id="3.40.50.300:FF:000216">
    <property type="entry name" value="Type VII secretion ATPase EccA"/>
    <property type="match status" value="1"/>
</dbReference>
<name>A0A7R8ZTF9_9CRUS</name>
<dbReference type="OrthoDB" id="446244at2759"/>
<dbReference type="SUPFAM" id="SSF52540">
    <property type="entry name" value="P-loop containing nucleoside triphosphate hydrolases"/>
    <property type="match status" value="2"/>
</dbReference>
<dbReference type="EMBL" id="OB675209">
    <property type="protein sequence ID" value="CAD7235884.1"/>
    <property type="molecule type" value="Genomic_DNA"/>
</dbReference>